<dbReference type="SUPFAM" id="SSF55781">
    <property type="entry name" value="GAF domain-like"/>
    <property type="match status" value="4"/>
</dbReference>
<dbReference type="Pfam" id="PF00512">
    <property type="entry name" value="HisKA"/>
    <property type="match status" value="1"/>
</dbReference>
<dbReference type="PANTHER" id="PTHR43304:SF1">
    <property type="entry name" value="PAC DOMAIN-CONTAINING PROTEIN"/>
    <property type="match status" value="1"/>
</dbReference>
<dbReference type="RefSeq" id="WP_174701156.1">
    <property type="nucleotide sequence ID" value="NZ_JABURA010000001.1"/>
</dbReference>
<dbReference type="EMBL" id="JABURA010000001">
    <property type="protein sequence ID" value="NUB89858.1"/>
    <property type="molecule type" value="Genomic_DNA"/>
</dbReference>
<dbReference type="FunFam" id="3.30.565.10:FF:000006">
    <property type="entry name" value="Sensor histidine kinase WalK"/>
    <property type="match status" value="1"/>
</dbReference>
<dbReference type="AlphaFoldDB" id="A0A8J8GH52"/>
<dbReference type="InterPro" id="IPR003661">
    <property type="entry name" value="HisK_dim/P_dom"/>
</dbReference>
<dbReference type="InterPro" id="IPR029016">
    <property type="entry name" value="GAF-like_dom_sf"/>
</dbReference>
<dbReference type="SMART" id="SM00388">
    <property type="entry name" value="HisKA"/>
    <property type="match status" value="1"/>
</dbReference>
<comment type="catalytic activity">
    <reaction evidence="1">
        <text>ATP + protein L-histidine = ADP + protein N-phospho-L-histidine.</text>
        <dbReference type="EC" id="2.7.13.3"/>
    </reaction>
</comment>
<keyword evidence="4" id="KW-0808">Transferase</keyword>
<dbReference type="Gene3D" id="3.30.565.10">
    <property type="entry name" value="Histidine kinase-like ATPase, C-terminal domain"/>
    <property type="match status" value="1"/>
</dbReference>
<dbReference type="GO" id="GO:0000155">
    <property type="term" value="F:phosphorelay sensor kinase activity"/>
    <property type="evidence" value="ECO:0007669"/>
    <property type="project" value="InterPro"/>
</dbReference>
<dbReference type="PRINTS" id="PR00344">
    <property type="entry name" value="BCTRLSENSOR"/>
</dbReference>
<dbReference type="InterPro" id="IPR004358">
    <property type="entry name" value="Sig_transdc_His_kin-like_C"/>
</dbReference>
<feature type="compositionally biased region" description="Basic and acidic residues" evidence="6">
    <location>
        <begin position="19"/>
        <end position="29"/>
    </location>
</feature>
<evidence type="ECO:0000256" key="6">
    <source>
        <dbReference type="SAM" id="MobiDB-lite"/>
    </source>
</evidence>
<feature type="domain" description="Histidine kinase" evidence="7">
    <location>
        <begin position="920"/>
        <end position="1133"/>
    </location>
</feature>
<dbReference type="InterPro" id="IPR003594">
    <property type="entry name" value="HATPase_dom"/>
</dbReference>
<dbReference type="Gene3D" id="1.10.287.130">
    <property type="match status" value="1"/>
</dbReference>
<dbReference type="PANTHER" id="PTHR43304">
    <property type="entry name" value="PHYTOCHROME-LIKE PROTEIN CPH1"/>
    <property type="match status" value="1"/>
</dbReference>
<evidence type="ECO:0000256" key="3">
    <source>
        <dbReference type="ARBA" id="ARBA00022553"/>
    </source>
</evidence>
<keyword evidence="5" id="KW-0418">Kinase</keyword>
<evidence type="ECO:0000256" key="2">
    <source>
        <dbReference type="ARBA" id="ARBA00012438"/>
    </source>
</evidence>
<proteinExistence type="predicted"/>
<dbReference type="InterPro" id="IPR005467">
    <property type="entry name" value="His_kinase_dom"/>
</dbReference>
<dbReference type="InterPro" id="IPR003018">
    <property type="entry name" value="GAF"/>
</dbReference>
<evidence type="ECO:0000256" key="5">
    <source>
        <dbReference type="ARBA" id="ARBA00022777"/>
    </source>
</evidence>
<dbReference type="OrthoDB" id="106630at2157"/>
<dbReference type="InterPro" id="IPR025847">
    <property type="entry name" value="MEDS_domain"/>
</dbReference>
<dbReference type="InterPro" id="IPR036097">
    <property type="entry name" value="HisK_dim/P_sf"/>
</dbReference>
<dbReference type="Gene3D" id="3.30.450.40">
    <property type="match status" value="2"/>
</dbReference>
<dbReference type="Pfam" id="PF02518">
    <property type="entry name" value="HATPase_c"/>
    <property type="match status" value="1"/>
</dbReference>
<dbReference type="Proteomes" id="UP000728647">
    <property type="component" value="Unassembled WGS sequence"/>
</dbReference>
<feature type="region of interest" description="Disordered" evidence="6">
    <location>
        <begin position="1"/>
        <end position="29"/>
    </location>
</feature>
<protein>
    <recommendedName>
        <fullName evidence="2">histidine kinase</fullName>
        <ecNumber evidence="2">2.7.13.3</ecNumber>
    </recommendedName>
</protein>
<dbReference type="CDD" id="cd00082">
    <property type="entry name" value="HisKA"/>
    <property type="match status" value="1"/>
</dbReference>
<dbReference type="SMART" id="SM00387">
    <property type="entry name" value="HATPase_c"/>
    <property type="match status" value="1"/>
</dbReference>
<sequence length="1137" mass="128657">MSETTRNPGDDEEPALDCELERPSDRTDFPDFRGPVAPLEGHETVDHFGLIYETHAERFAAVGPYVAQGLERGERCMYIRADSSREEVLDALRNGGIDVDAALESGQLTVHTVEETYLDGGAFDVDEGYDLLERAMEEAHAEYEGFRVTAEETWLADDERAQEAFMSCEAHVNDLVDGEESTALCQYDRTELPPEIIEDVIQTHPYLIYDGTVCQNVFYTPPEEYFGPDRPARENERKLQTLVDRTDAEATLETEEWAQRQLYAIAADPHQSFEEKIDDLLSFGREVFDLEIGGMARVDPATDYYRIEAISGDHDGLEVDTEIPLSETYCHEVVENGPADTVPMPTELSTVTGELPEQKSRASDDVRAYLGTCIPIEGDLDRTFFFTSSDPSDGAFSDRERTFLRLMGQWVKYELEQRRHERLLRDLYETIADPQASFSEKIEGLLDLGSERFGLEIGYFTQTDDDETFEIIAAVGDHDEIRAGARDTLCDTYCEKLLASPGPISVTDAAEVGWTDDPAYERFGLDAYFATTVHAGGEEYGTLCFGSESPRDRSYSDGERTFLDLMGQWLSYELEQQRRVRYLQESYEITSDPARTFEEKLQALFDLGSEQFGLDVGGMAKVFPDDDRLEVEYTSEECGPFRPGLEPPLSGTYCGAAYGADGPVTITDPVAEGYDGYAYEELGFEAYLGTHIEVDNGHDRLFFFTTTEPRTRPFTDAERTFLDLMGQWVNYELERRKHRRSQEKLYEITADSDLSFDEKTERLLDLGRERFDLEMGFLLEKRGDEFRVVKTQGTALEEGTARVSANPGNYCKRTITMETPLGVEDVTAVGWDDDPLYREYDMGCYLGTRVTDGDGVYGSVCFADSADQDREFTDADYAFLDLIGQWVSYELERDERERRLERSNDRLEESNKRLEQFAYAASHDLQEPLRMVSSYLQLLEHRYEDALDAEGEEFLAFAVDGADRMREMIDALLAYSRVETQGDPLEPVALEDVFESVREDLRMRIEGSDATITADSLPRVQGDASQLRQVFQNLLSNAITYSGDEPPRVHVDAERRDREWVITVEDDGIGIPPDEQNRIFDIFDRLHSREEYDGTGIGLALCERIVERHGGEIWVESEPGEGSAFSFSLQPTAAGSS</sequence>
<comment type="caution">
    <text evidence="8">The sequence shown here is derived from an EMBL/GenBank/DDBJ whole genome shotgun (WGS) entry which is preliminary data.</text>
</comment>
<organism evidence="8 9">
    <name type="scientific">Haloterrigena gelatinilytica</name>
    <dbReference type="NCBI Taxonomy" id="2741724"/>
    <lineage>
        <taxon>Archaea</taxon>
        <taxon>Methanobacteriati</taxon>
        <taxon>Methanobacteriota</taxon>
        <taxon>Stenosarchaea group</taxon>
        <taxon>Halobacteria</taxon>
        <taxon>Halobacteriales</taxon>
        <taxon>Natrialbaceae</taxon>
        <taxon>Haloterrigena</taxon>
    </lineage>
</organism>
<name>A0A8J8GH52_9EURY</name>
<accession>A0A8J8GH52</accession>
<dbReference type="SUPFAM" id="SSF55874">
    <property type="entry name" value="ATPase domain of HSP90 chaperone/DNA topoisomerase II/histidine kinase"/>
    <property type="match status" value="1"/>
</dbReference>
<gene>
    <name evidence="8" type="ORF">HT576_02245</name>
</gene>
<evidence type="ECO:0000259" key="7">
    <source>
        <dbReference type="PROSITE" id="PS50109"/>
    </source>
</evidence>
<evidence type="ECO:0000313" key="8">
    <source>
        <dbReference type="EMBL" id="NUB89858.1"/>
    </source>
</evidence>
<evidence type="ECO:0000256" key="4">
    <source>
        <dbReference type="ARBA" id="ARBA00022679"/>
    </source>
</evidence>
<dbReference type="InterPro" id="IPR052162">
    <property type="entry name" value="Sensor_kinase/Photoreceptor"/>
</dbReference>
<reference evidence="8" key="1">
    <citation type="submission" date="2020-06" db="EMBL/GenBank/DDBJ databases">
        <title>Haloterrigena sp. nov., an extremely halophilic archaeon isolated from a saline sediment.</title>
        <authorList>
            <person name="Liu B.-B."/>
        </authorList>
    </citation>
    <scope>NUCLEOTIDE SEQUENCE</scope>
    <source>
        <strain evidence="8">SYSU A121-1</strain>
    </source>
</reference>
<keyword evidence="3" id="KW-0597">Phosphoprotein</keyword>
<evidence type="ECO:0000256" key="1">
    <source>
        <dbReference type="ARBA" id="ARBA00000085"/>
    </source>
</evidence>
<dbReference type="InterPro" id="IPR036890">
    <property type="entry name" value="HATPase_C_sf"/>
</dbReference>
<dbReference type="Pfam" id="PF14417">
    <property type="entry name" value="MEDS"/>
    <property type="match status" value="1"/>
</dbReference>
<dbReference type="SUPFAM" id="SSF47384">
    <property type="entry name" value="Homodimeric domain of signal transducing histidine kinase"/>
    <property type="match status" value="1"/>
</dbReference>
<evidence type="ECO:0000313" key="9">
    <source>
        <dbReference type="Proteomes" id="UP000728647"/>
    </source>
</evidence>
<dbReference type="EC" id="2.7.13.3" evidence="2"/>
<dbReference type="PROSITE" id="PS50109">
    <property type="entry name" value="HIS_KIN"/>
    <property type="match status" value="1"/>
</dbReference>
<dbReference type="SMART" id="SM00065">
    <property type="entry name" value="GAF"/>
    <property type="match status" value="2"/>
</dbReference>